<dbReference type="InterPro" id="IPR005184">
    <property type="entry name" value="DUF306_Meta_HslJ"/>
</dbReference>
<dbReference type="PANTHER" id="PTHR35535">
    <property type="entry name" value="HEAT SHOCK PROTEIN HSLJ"/>
    <property type="match status" value="1"/>
</dbReference>
<reference evidence="3 4" key="1">
    <citation type="submission" date="2014-04" db="EMBL/GenBank/DDBJ databases">
        <title>Draft genome sequence of Hydrogenovibrio marinus MH-110, a model organism for aerobic H2 metabolism.</title>
        <authorList>
            <person name="Cha H.J."/>
            <person name="Jo B.H."/>
            <person name="Hwang B.H."/>
        </authorList>
    </citation>
    <scope>NUCLEOTIDE SEQUENCE [LARGE SCALE GENOMIC DNA]</scope>
    <source>
        <strain evidence="3 4">MH-110</strain>
    </source>
</reference>
<accession>A0A067A1L7</accession>
<dbReference type="EMBL" id="JMIU01000001">
    <property type="protein sequence ID" value="KDN96220.1"/>
    <property type="molecule type" value="Genomic_DNA"/>
</dbReference>
<feature type="domain" description="DUF306" evidence="2">
    <location>
        <begin position="39"/>
        <end position="143"/>
    </location>
</feature>
<proteinExistence type="predicted"/>
<feature type="chain" id="PRO_5001632645" description="DUF306 domain-containing protein" evidence="1">
    <location>
        <begin position="25"/>
        <end position="152"/>
    </location>
</feature>
<dbReference type="Gene3D" id="2.40.128.270">
    <property type="match status" value="1"/>
</dbReference>
<evidence type="ECO:0000313" key="3">
    <source>
        <dbReference type="EMBL" id="KDN96220.1"/>
    </source>
</evidence>
<sequence>MLSMLSIAWLSACQFSPATSEAHAAELPEIHAPDEQMEKHLASHLWQLTAFFGQNIPTTGTTNLNFMPQNKSISGSAGCNRYFGSYTLHQDKLSFSQLGSTKMMCMDMTEEDAFFKRIGQVTRFKLNDDILTLFDRDMPVMQFTAQAKSNSH</sequence>
<comment type="caution">
    <text evidence="3">The sequence shown here is derived from an EMBL/GenBank/DDBJ whole genome shotgun (WGS) entry which is preliminary data.</text>
</comment>
<dbReference type="Pfam" id="PF03724">
    <property type="entry name" value="META"/>
    <property type="match status" value="1"/>
</dbReference>
<dbReference type="AlphaFoldDB" id="A0A067A1L7"/>
<keyword evidence="1" id="KW-0732">Signal</keyword>
<dbReference type="PANTHER" id="PTHR35535:SF1">
    <property type="entry name" value="HEAT SHOCK PROTEIN HSLJ"/>
    <property type="match status" value="1"/>
</dbReference>
<keyword evidence="4" id="KW-1185">Reference proteome</keyword>
<name>A0A067A1L7_HYDMR</name>
<evidence type="ECO:0000313" key="4">
    <source>
        <dbReference type="Proteomes" id="UP000027341"/>
    </source>
</evidence>
<dbReference type="Proteomes" id="UP000027341">
    <property type="component" value="Unassembled WGS sequence"/>
</dbReference>
<organism evidence="3 4">
    <name type="scientific">Hydrogenovibrio marinus</name>
    <dbReference type="NCBI Taxonomy" id="28885"/>
    <lineage>
        <taxon>Bacteria</taxon>
        <taxon>Pseudomonadati</taxon>
        <taxon>Pseudomonadota</taxon>
        <taxon>Gammaproteobacteria</taxon>
        <taxon>Thiotrichales</taxon>
        <taxon>Piscirickettsiaceae</taxon>
        <taxon>Hydrogenovibrio</taxon>
    </lineage>
</organism>
<dbReference type="InterPro" id="IPR038670">
    <property type="entry name" value="HslJ-like_sf"/>
</dbReference>
<dbReference type="InterPro" id="IPR053147">
    <property type="entry name" value="Hsp_HslJ-like"/>
</dbReference>
<evidence type="ECO:0000256" key="1">
    <source>
        <dbReference type="SAM" id="SignalP"/>
    </source>
</evidence>
<gene>
    <name evidence="3" type="ORF">EI16_08030</name>
</gene>
<dbReference type="STRING" id="28885.EI16_08030"/>
<evidence type="ECO:0000259" key="2">
    <source>
        <dbReference type="Pfam" id="PF03724"/>
    </source>
</evidence>
<protein>
    <recommendedName>
        <fullName evidence="2">DUF306 domain-containing protein</fullName>
    </recommendedName>
</protein>
<feature type="signal peptide" evidence="1">
    <location>
        <begin position="1"/>
        <end position="24"/>
    </location>
</feature>